<dbReference type="OrthoDB" id="1430885at2759"/>
<proteinExistence type="predicted"/>
<dbReference type="Proteomes" id="UP000257109">
    <property type="component" value="Unassembled WGS sequence"/>
</dbReference>
<protein>
    <recommendedName>
        <fullName evidence="3">F-box protein</fullName>
    </recommendedName>
</protein>
<dbReference type="EMBL" id="QJKJ01006880">
    <property type="protein sequence ID" value="RDX85073.1"/>
    <property type="molecule type" value="Genomic_DNA"/>
</dbReference>
<gene>
    <name evidence="1" type="ORF">CR513_33795</name>
</gene>
<feature type="non-terminal residue" evidence="1">
    <location>
        <position position="1"/>
    </location>
</feature>
<sequence>MVIAWCFFLYDNSIYWSSYLDCKISLRNLRFDMPIHHNGVIHFISYCSPYFQKSNPYFSPYIMSCNFEDGKSRMLRVPKESRKVVEKDRIVKGFVLLNGDLLVFATKKKVYAYCLTNMRICEFCEHGFEFMVHFVSQSLYKPPFVS</sequence>
<evidence type="ECO:0000313" key="1">
    <source>
        <dbReference type="EMBL" id="RDX85073.1"/>
    </source>
</evidence>
<organism evidence="1 2">
    <name type="scientific">Mucuna pruriens</name>
    <name type="common">Velvet bean</name>
    <name type="synonym">Dolichos pruriens</name>
    <dbReference type="NCBI Taxonomy" id="157652"/>
    <lineage>
        <taxon>Eukaryota</taxon>
        <taxon>Viridiplantae</taxon>
        <taxon>Streptophyta</taxon>
        <taxon>Embryophyta</taxon>
        <taxon>Tracheophyta</taxon>
        <taxon>Spermatophyta</taxon>
        <taxon>Magnoliopsida</taxon>
        <taxon>eudicotyledons</taxon>
        <taxon>Gunneridae</taxon>
        <taxon>Pentapetalae</taxon>
        <taxon>rosids</taxon>
        <taxon>fabids</taxon>
        <taxon>Fabales</taxon>
        <taxon>Fabaceae</taxon>
        <taxon>Papilionoideae</taxon>
        <taxon>50 kb inversion clade</taxon>
        <taxon>NPAAA clade</taxon>
        <taxon>indigoferoid/millettioid clade</taxon>
        <taxon>Phaseoleae</taxon>
        <taxon>Mucuna</taxon>
    </lineage>
</organism>
<accession>A0A371G418</accession>
<reference evidence="1" key="1">
    <citation type="submission" date="2018-05" db="EMBL/GenBank/DDBJ databases">
        <title>Draft genome of Mucuna pruriens seed.</title>
        <authorList>
            <person name="Nnadi N.E."/>
            <person name="Vos R."/>
            <person name="Hasami M.H."/>
            <person name="Devisetty U.K."/>
            <person name="Aguiy J.C."/>
        </authorList>
    </citation>
    <scope>NUCLEOTIDE SEQUENCE [LARGE SCALE GENOMIC DNA]</scope>
    <source>
        <strain evidence="1">JCA_2017</strain>
    </source>
</reference>
<evidence type="ECO:0000313" key="2">
    <source>
        <dbReference type="Proteomes" id="UP000257109"/>
    </source>
</evidence>
<evidence type="ECO:0008006" key="3">
    <source>
        <dbReference type="Google" id="ProtNLM"/>
    </source>
</evidence>
<keyword evidence="2" id="KW-1185">Reference proteome</keyword>
<name>A0A371G418_MUCPR</name>
<comment type="caution">
    <text evidence="1">The sequence shown here is derived from an EMBL/GenBank/DDBJ whole genome shotgun (WGS) entry which is preliminary data.</text>
</comment>
<dbReference type="AlphaFoldDB" id="A0A371G418"/>